<dbReference type="PROSITE" id="PS50082">
    <property type="entry name" value="WD_REPEATS_2"/>
    <property type="match status" value="1"/>
</dbReference>
<feature type="repeat" description="WD" evidence="3">
    <location>
        <begin position="153"/>
        <end position="197"/>
    </location>
</feature>
<evidence type="ECO:0000256" key="2">
    <source>
        <dbReference type="ARBA" id="ARBA00022737"/>
    </source>
</evidence>
<dbReference type="SUPFAM" id="SSF50978">
    <property type="entry name" value="WD40 repeat-like"/>
    <property type="match status" value="1"/>
</dbReference>
<evidence type="ECO:0000256" key="1">
    <source>
        <dbReference type="ARBA" id="ARBA00022574"/>
    </source>
</evidence>
<keyword evidence="1 3" id="KW-0853">WD repeat</keyword>
<feature type="compositionally biased region" description="Polar residues" evidence="4">
    <location>
        <begin position="1"/>
        <end position="22"/>
    </location>
</feature>
<dbReference type="InterPro" id="IPR001680">
    <property type="entry name" value="WD40_rpt"/>
</dbReference>
<dbReference type="Gene3D" id="2.130.10.10">
    <property type="entry name" value="YVTN repeat-like/Quinoprotein amine dehydrogenase"/>
    <property type="match status" value="1"/>
</dbReference>
<reference evidence="5" key="1">
    <citation type="journal article" date="2020" name="Fungal Divers.">
        <title>Resolving the Mortierellaceae phylogeny through synthesis of multi-gene phylogenetics and phylogenomics.</title>
        <authorList>
            <person name="Vandepol N."/>
            <person name="Liber J."/>
            <person name="Desiro A."/>
            <person name="Na H."/>
            <person name="Kennedy M."/>
            <person name="Barry K."/>
            <person name="Grigoriev I.V."/>
            <person name="Miller A.N."/>
            <person name="O'Donnell K."/>
            <person name="Stajich J.E."/>
            <person name="Bonito G."/>
        </authorList>
    </citation>
    <scope>NUCLEOTIDE SEQUENCE</scope>
    <source>
        <strain evidence="5">NVP60</strain>
    </source>
</reference>
<evidence type="ECO:0000313" key="5">
    <source>
        <dbReference type="EMBL" id="KAG0312067.1"/>
    </source>
</evidence>
<evidence type="ECO:0000313" key="6">
    <source>
        <dbReference type="Proteomes" id="UP000823405"/>
    </source>
</evidence>
<comment type="caution">
    <text evidence="5">The sequence shown here is derived from an EMBL/GenBank/DDBJ whole genome shotgun (WGS) entry which is preliminary data.</text>
</comment>
<dbReference type="OrthoDB" id="427795at2759"/>
<proteinExistence type="predicted"/>
<dbReference type="InterPro" id="IPR036322">
    <property type="entry name" value="WD40_repeat_dom_sf"/>
</dbReference>
<gene>
    <name evidence="5" type="ORF">BGZ97_011454</name>
</gene>
<dbReference type="AlphaFoldDB" id="A0A9P6UMZ5"/>
<accession>A0A9P6UMZ5</accession>
<dbReference type="PANTHER" id="PTHR10971">
    <property type="entry name" value="MRNA EXPORT FACTOR AND BUB3"/>
    <property type="match status" value="1"/>
</dbReference>
<name>A0A9P6UMZ5_9FUNG</name>
<dbReference type="SMART" id="SM00320">
    <property type="entry name" value="WD40"/>
    <property type="match status" value="5"/>
</dbReference>
<dbReference type="EMBL" id="JAAAIN010000647">
    <property type="protein sequence ID" value="KAG0312067.1"/>
    <property type="molecule type" value="Genomic_DNA"/>
</dbReference>
<dbReference type="InterPro" id="IPR015943">
    <property type="entry name" value="WD40/YVTN_repeat-like_dom_sf"/>
</dbReference>
<evidence type="ECO:0008006" key="7">
    <source>
        <dbReference type="Google" id="ProtNLM"/>
    </source>
</evidence>
<protein>
    <recommendedName>
        <fullName evidence="7">WD40 repeat-like protein</fullName>
    </recommendedName>
</protein>
<dbReference type="Proteomes" id="UP000823405">
    <property type="component" value="Unassembled WGS sequence"/>
</dbReference>
<feature type="compositionally biased region" description="Low complexity" evidence="4">
    <location>
        <begin position="73"/>
        <end position="93"/>
    </location>
</feature>
<feature type="region of interest" description="Disordered" evidence="4">
    <location>
        <begin position="1"/>
        <end position="26"/>
    </location>
</feature>
<evidence type="ECO:0000256" key="3">
    <source>
        <dbReference type="PROSITE-ProRule" id="PRU00221"/>
    </source>
</evidence>
<keyword evidence="6" id="KW-1185">Reference proteome</keyword>
<organism evidence="5 6">
    <name type="scientific">Linnemannia gamsii</name>
    <dbReference type="NCBI Taxonomy" id="64522"/>
    <lineage>
        <taxon>Eukaryota</taxon>
        <taxon>Fungi</taxon>
        <taxon>Fungi incertae sedis</taxon>
        <taxon>Mucoromycota</taxon>
        <taxon>Mortierellomycotina</taxon>
        <taxon>Mortierellomycetes</taxon>
        <taxon>Mortierellales</taxon>
        <taxon>Mortierellaceae</taxon>
        <taxon>Linnemannia</taxon>
    </lineage>
</organism>
<evidence type="ECO:0000256" key="4">
    <source>
        <dbReference type="SAM" id="MobiDB-lite"/>
    </source>
</evidence>
<keyword evidence="2" id="KW-0677">Repeat</keyword>
<feature type="region of interest" description="Disordered" evidence="4">
    <location>
        <begin position="73"/>
        <end position="97"/>
    </location>
</feature>
<sequence length="420" mass="45075">MPENTKSMASATGGSPRNSSGNGDKKVKVTQVASKPIPFTAFQALWVPGTTRICALGSNDSGFGIIQLYNLTSNPPSPTSPKKSSTTATPTLTKQQQPRLLLQSETEKKIQFKSGTFRASSRSSTLPHLLTGDFEGRVGLWDLSRAEVPVWIFRAHEDVVNCMDGVGSRTGRPEFVTGGRDGTVKLWDMRQDHKTAGATGSGAGVLGKPLSTMASPKKQVEGHDVWCVNMGVGGQGNDDEMLVVAGYDNGDLRVMDLRMGQAVFETNLQHGICSVELSPRRQGQAVGSRTLSSLAATTLEGSMHVFDLADGLFKPTTSTTAGLNATSTVTEEIVAVQSGDDSTLWQIRHIPQRPDMLAVTDGGGYMHLYEHGDEKTLTKQLGSHKLAEQGILSLEFNEDLEGLFVGCDLDNTLRVGMLHL</sequence>
<dbReference type="Pfam" id="PF00400">
    <property type="entry name" value="WD40"/>
    <property type="match status" value="1"/>
</dbReference>